<sequence>MMSSIGESPPYEVPAEAAPRGQALAFPDVYREHVGFVWRSVRGLGVKHGAVDDVAQEIFVVVARRLPEFEGRSSVRTWLSGIILNVVRHHRRSIQRKSPHETASGGPALDPQTLPANVPTPYEAVVHAEETLLLERILDELDDEKREVLVLAELEEMSVPEIAGALDIKLNTAYSRLRLARQAFEQALARHRSRDGWRYR</sequence>
<evidence type="ECO:0000256" key="6">
    <source>
        <dbReference type="SAM" id="Coils"/>
    </source>
</evidence>
<dbReference type="GO" id="GO:0016987">
    <property type="term" value="F:sigma factor activity"/>
    <property type="evidence" value="ECO:0007669"/>
    <property type="project" value="UniProtKB-KW"/>
</dbReference>
<feature type="region of interest" description="Disordered" evidence="7">
    <location>
        <begin position="94"/>
        <end position="116"/>
    </location>
</feature>
<dbReference type="STRING" id="1391654.AKJ09_11254"/>
<dbReference type="GO" id="GO:0003677">
    <property type="term" value="F:DNA binding"/>
    <property type="evidence" value="ECO:0007669"/>
    <property type="project" value="UniProtKB-KW"/>
</dbReference>
<dbReference type="PANTHER" id="PTHR43133">
    <property type="entry name" value="RNA POLYMERASE ECF-TYPE SIGMA FACTO"/>
    <property type="match status" value="1"/>
</dbReference>
<dbReference type="Pfam" id="PF08281">
    <property type="entry name" value="Sigma70_r4_2"/>
    <property type="match status" value="1"/>
</dbReference>
<evidence type="ECO:0000259" key="9">
    <source>
        <dbReference type="Pfam" id="PF08281"/>
    </source>
</evidence>
<dbReference type="SUPFAM" id="SSF88946">
    <property type="entry name" value="Sigma2 domain of RNA polymerase sigma factors"/>
    <property type="match status" value="1"/>
</dbReference>
<dbReference type="InterPro" id="IPR007627">
    <property type="entry name" value="RNA_pol_sigma70_r2"/>
</dbReference>
<evidence type="ECO:0000259" key="8">
    <source>
        <dbReference type="Pfam" id="PF04542"/>
    </source>
</evidence>
<keyword evidence="5" id="KW-0804">Transcription</keyword>
<accession>A0A0K1QFN4</accession>
<dbReference type="RefSeq" id="WP_169928673.1">
    <property type="nucleotide sequence ID" value="NZ_CP012333.1"/>
</dbReference>
<feature type="coiled-coil region" evidence="6">
    <location>
        <begin position="127"/>
        <end position="154"/>
    </location>
</feature>
<evidence type="ECO:0000256" key="7">
    <source>
        <dbReference type="SAM" id="MobiDB-lite"/>
    </source>
</evidence>
<feature type="domain" description="RNA polymerase sigma-70 region 2" evidence="8">
    <location>
        <begin position="30"/>
        <end position="96"/>
    </location>
</feature>
<evidence type="ECO:0000256" key="4">
    <source>
        <dbReference type="ARBA" id="ARBA00023125"/>
    </source>
</evidence>
<keyword evidence="2" id="KW-0805">Transcription regulation</keyword>
<keyword evidence="4" id="KW-0238">DNA-binding</keyword>
<dbReference type="InterPro" id="IPR014284">
    <property type="entry name" value="RNA_pol_sigma-70_dom"/>
</dbReference>
<protein>
    <submittedName>
        <fullName evidence="10">RNA polymerase sigma factor RpoE</fullName>
    </submittedName>
</protein>
<proteinExistence type="inferred from homology"/>
<organism evidence="10 11">
    <name type="scientific">Labilithrix luteola</name>
    <dbReference type="NCBI Taxonomy" id="1391654"/>
    <lineage>
        <taxon>Bacteria</taxon>
        <taxon>Pseudomonadati</taxon>
        <taxon>Myxococcota</taxon>
        <taxon>Polyangia</taxon>
        <taxon>Polyangiales</taxon>
        <taxon>Labilitrichaceae</taxon>
        <taxon>Labilithrix</taxon>
    </lineage>
</organism>
<dbReference type="Gene3D" id="1.10.10.10">
    <property type="entry name" value="Winged helix-like DNA-binding domain superfamily/Winged helix DNA-binding domain"/>
    <property type="match status" value="1"/>
</dbReference>
<dbReference type="AlphaFoldDB" id="A0A0K1QFN4"/>
<dbReference type="GO" id="GO:0006352">
    <property type="term" value="P:DNA-templated transcription initiation"/>
    <property type="evidence" value="ECO:0007669"/>
    <property type="project" value="InterPro"/>
</dbReference>
<reference evidence="10 11" key="1">
    <citation type="submission" date="2015-08" db="EMBL/GenBank/DDBJ databases">
        <authorList>
            <person name="Babu N.S."/>
            <person name="Beckwith C.J."/>
            <person name="Beseler K.G."/>
            <person name="Brison A."/>
            <person name="Carone J.V."/>
            <person name="Caskin T.P."/>
            <person name="Diamond M."/>
            <person name="Durham M.E."/>
            <person name="Foxe J.M."/>
            <person name="Go M."/>
            <person name="Henderson B.A."/>
            <person name="Jones I.B."/>
            <person name="McGettigan J.A."/>
            <person name="Micheletti S.J."/>
            <person name="Nasrallah M.E."/>
            <person name="Ortiz D."/>
            <person name="Piller C.R."/>
            <person name="Privatt S.R."/>
            <person name="Schneider S.L."/>
            <person name="Sharp S."/>
            <person name="Smith T.C."/>
            <person name="Stanton J.D."/>
            <person name="Ullery H.E."/>
            <person name="Wilson R.J."/>
            <person name="Serrano M.G."/>
            <person name="Buck G."/>
            <person name="Lee V."/>
            <person name="Wang Y."/>
            <person name="Carvalho R."/>
            <person name="Voegtly L."/>
            <person name="Shi R."/>
            <person name="Duckworth R."/>
            <person name="Johnson A."/>
            <person name="Loviza R."/>
            <person name="Walstead R."/>
            <person name="Shah Z."/>
            <person name="Kiflezghi M."/>
            <person name="Wade K."/>
            <person name="Ball S.L."/>
            <person name="Bradley K.W."/>
            <person name="Asai D.J."/>
            <person name="Bowman C.A."/>
            <person name="Russell D.A."/>
            <person name="Pope W.H."/>
            <person name="Jacobs-Sera D."/>
            <person name="Hendrix R.W."/>
            <person name="Hatfull G.F."/>
        </authorList>
    </citation>
    <scope>NUCLEOTIDE SEQUENCE [LARGE SCALE GENOMIC DNA]</scope>
    <source>
        <strain evidence="10 11">DSM 27648</strain>
    </source>
</reference>
<dbReference type="InterPro" id="IPR039425">
    <property type="entry name" value="RNA_pol_sigma-70-like"/>
</dbReference>
<dbReference type="InterPro" id="IPR036388">
    <property type="entry name" value="WH-like_DNA-bd_sf"/>
</dbReference>
<dbReference type="EMBL" id="CP012333">
    <property type="protein sequence ID" value="AKV04591.1"/>
    <property type="molecule type" value="Genomic_DNA"/>
</dbReference>
<dbReference type="InterPro" id="IPR013324">
    <property type="entry name" value="RNA_pol_sigma_r3/r4-like"/>
</dbReference>
<evidence type="ECO:0000256" key="2">
    <source>
        <dbReference type="ARBA" id="ARBA00023015"/>
    </source>
</evidence>
<evidence type="ECO:0000256" key="1">
    <source>
        <dbReference type="ARBA" id="ARBA00010641"/>
    </source>
</evidence>
<evidence type="ECO:0000313" key="11">
    <source>
        <dbReference type="Proteomes" id="UP000064967"/>
    </source>
</evidence>
<comment type="similarity">
    <text evidence="1">Belongs to the sigma-70 factor family. ECF subfamily.</text>
</comment>
<dbReference type="CDD" id="cd06171">
    <property type="entry name" value="Sigma70_r4"/>
    <property type="match status" value="1"/>
</dbReference>
<dbReference type="Proteomes" id="UP000064967">
    <property type="component" value="Chromosome"/>
</dbReference>
<dbReference type="PANTHER" id="PTHR43133:SF8">
    <property type="entry name" value="RNA POLYMERASE SIGMA FACTOR HI_1459-RELATED"/>
    <property type="match status" value="1"/>
</dbReference>
<keyword evidence="6" id="KW-0175">Coiled coil</keyword>
<gene>
    <name evidence="10" type="ORF">AKJ09_11254</name>
</gene>
<feature type="domain" description="RNA polymerase sigma factor 70 region 4 type 2" evidence="9">
    <location>
        <begin position="133"/>
        <end position="183"/>
    </location>
</feature>
<evidence type="ECO:0000256" key="5">
    <source>
        <dbReference type="ARBA" id="ARBA00023163"/>
    </source>
</evidence>
<dbReference type="KEGG" id="llu:AKJ09_11254"/>
<dbReference type="InterPro" id="IPR013325">
    <property type="entry name" value="RNA_pol_sigma_r2"/>
</dbReference>
<dbReference type="InterPro" id="IPR013249">
    <property type="entry name" value="RNA_pol_sigma70_r4_t2"/>
</dbReference>
<name>A0A0K1QFN4_9BACT</name>
<dbReference type="Gene3D" id="1.10.1740.10">
    <property type="match status" value="1"/>
</dbReference>
<keyword evidence="11" id="KW-1185">Reference proteome</keyword>
<keyword evidence="3" id="KW-0731">Sigma factor</keyword>
<evidence type="ECO:0000256" key="3">
    <source>
        <dbReference type="ARBA" id="ARBA00023082"/>
    </source>
</evidence>
<evidence type="ECO:0000313" key="10">
    <source>
        <dbReference type="EMBL" id="AKV04591.1"/>
    </source>
</evidence>
<dbReference type="NCBIfam" id="TIGR02937">
    <property type="entry name" value="sigma70-ECF"/>
    <property type="match status" value="1"/>
</dbReference>
<dbReference type="Pfam" id="PF04542">
    <property type="entry name" value="Sigma70_r2"/>
    <property type="match status" value="1"/>
</dbReference>
<dbReference type="SUPFAM" id="SSF88659">
    <property type="entry name" value="Sigma3 and sigma4 domains of RNA polymerase sigma factors"/>
    <property type="match status" value="1"/>
</dbReference>